<evidence type="ECO:0000256" key="2">
    <source>
        <dbReference type="ARBA" id="ARBA00008954"/>
    </source>
</evidence>
<dbReference type="GO" id="GO:0030170">
    <property type="term" value="F:pyridoxal phosphate binding"/>
    <property type="evidence" value="ECO:0007669"/>
    <property type="project" value="InterPro"/>
</dbReference>
<evidence type="ECO:0000313" key="12">
    <source>
        <dbReference type="EMBL" id="CED85472.1"/>
    </source>
</evidence>
<dbReference type="Gene3D" id="3.90.1150.10">
    <property type="entry name" value="Aspartate Aminotransferase, domain 1"/>
    <property type="match status" value="1"/>
</dbReference>
<evidence type="ECO:0000256" key="7">
    <source>
        <dbReference type="ARBA" id="ARBA00022898"/>
    </source>
</evidence>
<keyword evidence="7 11" id="KW-0663">Pyridoxal phosphate</keyword>
<dbReference type="InterPro" id="IPR015424">
    <property type="entry name" value="PyrdxlP-dep_Trfase"/>
</dbReference>
<reference evidence="12" key="1">
    <citation type="submission" date="2014-08" db="EMBL/GenBank/DDBJ databases">
        <authorList>
            <person name="Sharma Rahul"/>
            <person name="Thines Marco"/>
        </authorList>
    </citation>
    <scope>NUCLEOTIDE SEQUENCE</scope>
</reference>
<protein>
    <recommendedName>
        <fullName evidence="4">4-aminobutyrate aminotransferase</fullName>
        <ecNumber evidence="3">2.6.1.19</ecNumber>
    </recommendedName>
    <alternativeName>
        <fullName evidence="9">GABA aminotransferase</fullName>
    </alternativeName>
    <alternativeName>
        <fullName evidence="8">Gamma-amino-N-butyrate transaminase</fullName>
    </alternativeName>
</protein>
<name>A0A0F7STH8_PHARH</name>
<proteinExistence type="inferred from homology"/>
<dbReference type="NCBIfam" id="TIGR00699">
    <property type="entry name" value="GABAtrns_euk"/>
    <property type="match status" value="1"/>
</dbReference>
<dbReference type="PANTHER" id="PTHR43206">
    <property type="entry name" value="AMINOTRANSFERASE"/>
    <property type="match status" value="1"/>
</dbReference>
<sequence length="519" mass="57664">MMASISVARKSLIPLGPFVGLSRRLIHGSSARLAAAFQASKNAFPEQPKEPSVTLIDGSFMGPKAKRALADADDTIDPRTYQVMVDYDKSLGNYLVDVDGNKYLDVFAQIASIAVGYNNPELLKLASTREFQVAASSRPALGSFPPYQYSTWLKEGLLKVQPKGGLDQIAMMLCGSSAVENAFKVACMSYRARERANNSQPDFTAEEMESVMNNQSPGAPQLSVLSFTSGFHGRTFGSLSATRSKAIHKLDIPAFDWPAAPFPEIKYPLEDHVEENQREEDRCLKATEEILIQWKEKSPVAAVIVEPILSEGGDRHASPAFFRSLIKLAHQHGAFFIADEVQTGFGATGQFWAHDAWGLVEGKDEFPDFVTFSKKAQAAGFYHRRETRPSHGYRMYNTWMGSPSTLLQSNTIIDFINTHDLTVHTAAIGTELYESLEKLFKKYDGPRSLRGKGRGTFLAWDFENGQKRDTFVKMMRERGVLMGGCGDAAVRLRPMLIFGHEEMAIFLRTVEDTLKAMQE</sequence>
<dbReference type="PANTHER" id="PTHR43206:SF1">
    <property type="entry name" value="4-AMINOBUTYRATE AMINOTRANSFERASE, MITOCHONDRIAL"/>
    <property type="match status" value="1"/>
</dbReference>
<evidence type="ECO:0000256" key="5">
    <source>
        <dbReference type="ARBA" id="ARBA00022576"/>
    </source>
</evidence>
<organism evidence="12">
    <name type="scientific">Phaffia rhodozyma</name>
    <name type="common">Yeast</name>
    <name type="synonym">Xanthophyllomyces dendrorhous</name>
    <dbReference type="NCBI Taxonomy" id="264483"/>
    <lineage>
        <taxon>Eukaryota</taxon>
        <taxon>Fungi</taxon>
        <taxon>Dikarya</taxon>
        <taxon>Basidiomycota</taxon>
        <taxon>Agaricomycotina</taxon>
        <taxon>Tremellomycetes</taxon>
        <taxon>Cystofilobasidiales</taxon>
        <taxon>Mrakiaceae</taxon>
        <taxon>Phaffia</taxon>
    </lineage>
</organism>
<dbReference type="Gene3D" id="3.40.640.10">
    <property type="entry name" value="Type I PLP-dependent aspartate aminotransferase-like (Major domain)"/>
    <property type="match status" value="1"/>
</dbReference>
<evidence type="ECO:0000256" key="3">
    <source>
        <dbReference type="ARBA" id="ARBA00012912"/>
    </source>
</evidence>
<comment type="catalytic activity">
    <reaction evidence="10">
        <text>4-aminobutanoate + 2-oxoglutarate = succinate semialdehyde + L-glutamate</text>
        <dbReference type="Rhea" id="RHEA:23352"/>
        <dbReference type="ChEBI" id="CHEBI:16810"/>
        <dbReference type="ChEBI" id="CHEBI:29985"/>
        <dbReference type="ChEBI" id="CHEBI:57706"/>
        <dbReference type="ChEBI" id="CHEBI:59888"/>
        <dbReference type="EC" id="2.6.1.19"/>
    </reaction>
</comment>
<evidence type="ECO:0000256" key="9">
    <source>
        <dbReference type="ARBA" id="ARBA00031787"/>
    </source>
</evidence>
<evidence type="ECO:0000256" key="8">
    <source>
        <dbReference type="ARBA" id="ARBA00030204"/>
    </source>
</evidence>
<dbReference type="InterPro" id="IPR015421">
    <property type="entry name" value="PyrdxlP-dep_Trfase_major"/>
</dbReference>
<dbReference type="GO" id="GO:0034386">
    <property type="term" value="F:4-aminobutyrate:2-oxoglutarate transaminase activity"/>
    <property type="evidence" value="ECO:0007669"/>
    <property type="project" value="UniProtKB-EC"/>
</dbReference>
<dbReference type="EMBL" id="LN483332">
    <property type="protein sequence ID" value="CED85472.1"/>
    <property type="molecule type" value="Genomic_DNA"/>
</dbReference>
<dbReference type="PIRSF" id="PIRSF000521">
    <property type="entry name" value="Transaminase_4ab_Lys_Orn"/>
    <property type="match status" value="1"/>
</dbReference>
<dbReference type="GO" id="GO:0005739">
    <property type="term" value="C:mitochondrion"/>
    <property type="evidence" value="ECO:0007669"/>
    <property type="project" value="TreeGrafter"/>
</dbReference>
<evidence type="ECO:0000256" key="6">
    <source>
        <dbReference type="ARBA" id="ARBA00022679"/>
    </source>
</evidence>
<dbReference type="InterPro" id="IPR015422">
    <property type="entry name" value="PyrdxlP-dep_Trfase_small"/>
</dbReference>
<dbReference type="Pfam" id="PF00202">
    <property type="entry name" value="Aminotran_3"/>
    <property type="match status" value="1"/>
</dbReference>
<evidence type="ECO:0000256" key="1">
    <source>
        <dbReference type="ARBA" id="ARBA00001933"/>
    </source>
</evidence>
<accession>A0A0F7STH8</accession>
<dbReference type="GO" id="GO:0009450">
    <property type="term" value="P:gamma-aminobutyric acid catabolic process"/>
    <property type="evidence" value="ECO:0007669"/>
    <property type="project" value="TreeGrafter"/>
</dbReference>
<dbReference type="InterPro" id="IPR005814">
    <property type="entry name" value="Aminotrans_3"/>
</dbReference>
<dbReference type="InterPro" id="IPR004631">
    <property type="entry name" value="4NH2But_aminotransferase_euk"/>
</dbReference>
<comment type="similarity">
    <text evidence="2 11">Belongs to the class-III pyridoxal-phosphate-dependent aminotransferase family.</text>
</comment>
<dbReference type="AlphaFoldDB" id="A0A0F7STH8"/>
<dbReference type="EC" id="2.6.1.19" evidence="3"/>
<keyword evidence="5 12" id="KW-0032">Aminotransferase</keyword>
<dbReference type="CDD" id="cd00610">
    <property type="entry name" value="OAT_like"/>
    <property type="match status" value="1"/>
</dbReference>
<dbReference type="SUPFAM" id="SSF53383">
    <property type="entry name" value="PLP-dependent transferases"/>
    <property type="match status" value="1"/>
</dbReference>
<keyword evidence="6 12" id="KW-0808">Transferase</keyword>
<evidence type="ECO:0000256" key="10">
    <source>
        <dbReference type="ARBA" id="ARBA00048021"/>
    </source>
</evidence>
<evidence type="ECO:0000256" key="4">
    <source>
        <dbReference type="ARBA" id="ARBA00018543"/>
    </source>
</evidence>
<dbReference type="FunFam" id="3.40.640.10:FF:000073">
    <property type="entry name" value="Probable 4-aminobutyrate aminotransferase"/>
    <property type="match status" value="1"/>
</dbReference>
<comment type="cofactor">
    <cofactor evidence="1">
        <name>pyridoxal 5'-phosphate</name>
        <dbReference type="ChEBI" id="CHEBI:597326"/>
    </cofactor>
</comment>
<evidence type="ECO:0000256" key="11">
    <source>
        <dbReference type="RuleBase" id="RU003560"/>
    </source>
</evidence>